<organism evidence="3 4">
    <name type="scientific">Caldanaerobius fijiensis DSM 17918</name>
    <dbReference type="NCBI Taxonomy" id="1121256"/>
    <lineage>
        <taxon>Bacteria</taxon>
        <taxon>Bacillati</taxon>
        <taxon>Bacillota</taxon>
        <taxon>Clostridia</taxon>
        <taxon>Thermoanaerobacterales</taxon>
        <taxon>Thermoanaerobacteraceae</taxon>
        <taxon>Caldanaerobius</taxon>
    </lineage>
</organism>
<dbReference type="PANTHER" id="PTHR12128">
    <property type="entry name" value="DIHYDRODIPICOLINATE SYNTHASE"/>
    <property type="match status" value="1"/>
</dbReference>
<comment type="similarity">
    <text evidence="1">Belongs to the DapA family.</text>
</comment>
<dbReference type="CDD" id="cd00408">
    <property type="entry name" value="DHDPS-like"/>
    <property type="match status" value="1"/>
</dbReference>
<evidence type="ECO:0000256" key="1">
    <source>
        <dbReference type="ARBA" id="ARBA00007592"/>
    </source>
</evidence>
<keyword evidence="2" id="KW-0456">Lyase</keyword>
<evidence type="ECO:0000313" key="3">
    <source>
        <dbReference type="EMBL" id="SHF00382.1"/>
    </source>
</evidence>
<evidence type="ECO:0000313" key="4">
    <source>
        <dbReference type="Proteomes" id="UP000184088"/>
    </source>
</evidence>
<dbReference type="Proteomes" id="UP000184088">
    <property type="component" value="Unassembled WGS sequence"/>
</dbReference>
<keyword evidence="4" id="KW-1185">Reference proteome</keyword>
<dbReference type="GO" id="GO:0008840">
    <property type="term" value="F:4-hydroxy-tetrahydrodipicolinate synthase activity"/>
    <property type="evidence" value="ECO:0007669"/>
    <property type="project" value="TreeGrafter"/>
</dbReference>
<dbReference type="InterPro" id="IPR013785">
    <property type="entry name" value="Aldolase_TIM"/>
</dbReference>
<accession>A0A1M4Y4I0</accession>
<gene>
    <name evidence="3" type="ORF">SAMN02746089_01148</name>
</gene>
<dbReference type="Pfam" id="PF00701">
    <property type="entry name" value="DHDPS"/>
    <property type="match status" value="1"/>
</dbReference>
<dbReference type="RefSeq" id="WP_073342612.1">
    <property type="nucleotide sequence ID" value="NZ_FQVH01000009.1"/>
</dbReference>
<proteinExistence type="inferred from homology"/>
<dbReference type="Gene3D" id="3.20.20.70">
    <property type="entry name" value="Aldolase class I"/>
    <property type="match status" value="1"/>
</dbReference>
<dbReference type="AlphaFoldDB" id="A0A1M4Y4I0"/>
<dbReference type="EMBL" id="FQVH01000009">
    <property type="protein sequence ID" value="SHF00382.1"/>
    <property type="molecule type" value="Genomic_DNA"/>
</dbReference>
<dbReference type="PANTHER" id="PTHR12128:SF66">
    <property type="entry name" value="4-HYDROXY-2-OXOGLUTARATE ALDOLASE, MITOCHONDRIAL"/>
    <property type="match status" value="1"/>
</dbReference>
<name>A0A1M4Y4I0_9THEO</name>
<protein>
    <submittedName>
        <fullName evidence="3">4-hydroxy-tetrahydrodipicolinate synthase</fullName>
    </submittedName>
</protein>
<dbReference type="InterPro" id="IPR002220">
    <property type="entry name" value="DapA-like"/>
</dbReference>
<dbReference type="OrthoDB" id="9796205at2"/>
<evidence type="ECO:0000256" key="2">
    <source>
        <dbReference type="ARBA" id="ARBA00023239"/>
    </source>
</evidence>
<sequence>MSKSIPDGVWPTMVTPFTDENKIDYEGLERMIEWYLEKGVAGLFAVCQSSEMFYLSLEERVELASFVREKVKDRVAVIASGHISDNFQDQVKELNLIAETGVDAVVLITNRLAGMEESDDIWRKNMEELLKHIPEDVCLGLYECPYPYKRIISPEQLKFCAETGRFFFLKDTSCDVDNIRNKLEAVRGSNLKIFNANAATLLETLKLGVAGYSGVMANFHPELYVWLFEHWRERYEQAEKLSNFLGVASLIERQVYPVNAKYYLNLEGLGININSRSRDYREFSKANRMEVEQLRKLSIEYREKLFY</sequence>
<reference evidence="3 4" key="1">
    <citation type="submission" date="2016-11" db="EMBL/GenBank/DDBJ databases">
        <authorList>
            <person name="Jaros S."/>
            <person name="Januszkiewicz K."/>
            <person name="Wedrychowicz H."/>
        </authorList>
    </citation>
    <scope>NUCLEOTIDE SEQUENCE [LARGE SCALE GENOMIC DNA]</scope>
    <source>
        <strain evidence="3 4">DSM 17918</strain>
    </source>
</reference>
<dbReference type="SMART" id="SM01130">
    <property type="entry name" value="DHDPS"/>
    <property type="match status" value="1"/>
</dbReference>
<dbReference type="STRING" id="1121256.SAMN02746089_01148"/>
<dbReference type="SUPFAM" id="SSF51569">
    <property type="entry name" value="Aldolase"/>
    <property type="match status" value="1"/>
</dbReference>